<accession>A0A5B0LJC7</accession>
<gene>
    <name evidence="2" type="ORF">PGT21_003795</name>
</gene>
<evidence type="ECO:0000313" key="2">
    <source>
        <dbReference type="EMBL" id="KAA1064461.1"/>
    </source>
</evidence>
<organism evidence="2 3">
    <name type="scientific">Puccinia graminis f. sp. tritici</name>
    <dbReference type="NCBI Taxonomy" id="56615"/>
    <lineage>
        <taxon>Eukaryota</taxon>
        <taxon>Fungi</taxon>
        <taxon>Dikarya</taxon>
        <taxon>Basidiomycota</taxon>
        <taxon>Pucciniomycotina</taxon>
        <taxon>Pucciniomycetes</taxon>
        <taxon>Pucciniales</taxon>
        <taxon>Pucciniaceae</taxon>
        <taxon>Puccinia</taxon>
    </lineage>
</organism>
<evidence type="ECO:0000313" key="3">
    <source>
        <dbReference type="Proteomes" id="UP000324748"/>
    </source>
</evidence>
<dbReference type="Proteomes" id="UP000324748">
    <property type="component" value="Unassembled WGS sequence"/>
</dbReference>
<protein>
    <submittedName>
        <fullName evidence="2">Uncharacterized protein</fullName>
    </submittedName>
</protein>
<name>A0A5B0LJC7_PUCGR</name>
<sequence>MAFELSLAKDHPYNGLLAQLARLVHIHLDAASEVLISNIRASSCLLSRKCRAENQQIYGTGLLSQSSIKIQWSPYKTTGYCHSRVPHHRTSQQVQGSPITTSPSYS</sequence>
<dbReference type="EMBL" id="VSWC01000197">
    <property type="protein sequence ID" value="KAA1064461.1"/>
    <property type="molecule type" value="Genomic_DNA"/>
</dbReference>
<evidence type="ECO:0000256" key="1">
    <source>
        <dbReference type="SAM" id="MobiDB-lite"/>
    </source>
</evidence>
<dbReference type="AlphaFoldDB" id="A0A5B0LJC7"/>
<feature type="region of interest" description="Disordered" evidence="1">
    <location>
        <begin position="84"/>
        <end position="106"/>
    </location>
</feature>
<feature type="compositionally biased region" description="Polar residues" evidence="1">
    <location>
        <begin position="91"/>
        <end position="106"/>
    </location>
</feature>
<reference evidence="2 3" key="1">
    <citation type="submission" date="2019-05" db="EMBL/GenBank/DDBJ databases">
        <title>Emergence of the Ug99 lineage of the wheat stem rust pathogen through somatic hybridization.</title>
        <authorList>
            <person name="Li F."/>
            <person name="Upadhyaya N.M."/>
            <person name="Sperschneider J."/>
            <person name="Matny O."/>
            <person name="Nguyen-Phuc H."/>
            <person name="Mago R."/>
            <person name="Raley C."/>
            <person name="Miller M.E."/>
            <person name="Silverstein K.A.T."/>
            <person name="Henningsen E."/>
            <person name="Hirsch C.D."/>
            <person name="Visser B."/>
            <person name="Pretorius Z.A."/>
            <person name="Steffenson B.J."/>
            <person name="Schwessinger B."/>
            <person name="Dodds P.N."/>
            <person name="Figueroa M."/>
        </authorList>
    </citation>
    <scope>NUCLEOTIDE SEQUENCE [LARGE SCALE GENOMIC DNA]</scope>
    <source>
        <strain evidence="2">21-0</strain>
    </source>
</reference>
<dbReference type="OrthoDB" id="10270811at2759"/>
<keyword evidence="3" id="KW-1185">Reference proteome</keyword>
<proteinExistence type="predicted"/>
<comment type="caution">
    <text evidence="2">The sequence shown here is derived from an EMBL/GenBank/DDBJ whole genome shotgun (WGS) entry which is preliminary data.</text>
</comment>